<dbReference type="EMBL" id="JABKAU010000025">
    <property type="protein sequence ID" value="NVO32205.1"/>
    <property type="molecule type" value="Genomic_DNA"/>
</dbReference>
<keyword evidence="7" id="KW-1185">Reference proteome</keyword>
<dbReference type="AlphaFoldDB" id="A0A7Y7U770"/>
<organism evidence="6 7">
    <name type="scientific">Hymenobacter lapidiphilus</name>
    <dbReference type="NCBI Taxonomy" id="2608003"/>
    <lineage>
        <taxon>Bacteria</taxon>
        <taxon>Pseudomonadati</taxon>
        <taxon>Bacteroidota</taxon>
        <taxon>Cytophagia</taxon>
        <taxon>Cytophagales</taxon>
        <taxon>Hymenobacteraceae</taxon>
        <taxon>Hymenobacter</taxon>
    </lineage>
</organism>
<evidence type="ECO:0000256" key="3">
    <source>
        <dbReference type="ARBA" id="ARBA00022989"/>
    </source>
</evidence>
<keyword evidence="2 5" id="KW-0812">Transmembrane</keyword>
<feature type="transmembrane region" description="Helical" evidence="5">
    <location>
        <begin position="12"/>
        <end position="31"/>
    </location>
</feature>
<dbReference type="InterPro" id="IPR032808">
    <property type="entry name" value="DoxX"/>
</dbReference>
<feature type="transmembrane region" description="Helical" evidence="5">
    <location>
        <begin position="81"/>
        <end position="99"/>
    </location>
</feature>
<proteinExistence type="predicted"/>
<protein>
    <submittedName>
        <fullName evidence="6">DoxX family membrane protein</fullName>
    </submittedName>
</protein>
<keyword evidence="3 5" id="KW-1133">Transmembrane helix</keyword>
<evidence type="ECO:0000256" key="5">
    <source>
        <dbReference type="SAM" id="Phobius"/>
    </source>
</evidence>
<sequence>MPNLTNPELAFVLGRLLLGVNFLMHCLVRLPKLAGFRAGLVKQFAATPLPAPLVDVFAAALPFVEGGIGLVLLLGLFTRPALAAAMLVIISLVVGSSLLEEWATVGSQMLYGLFIITLILHAQHNRLCLDRRLGRPEVV</sequence>
<dbReference type="RefSeq" id="WP_176909089.1">
    <property type="nucleotide sequence ID" value="NZ_JABKAU010000025.1"/>
</dbReference>
<dbReference type="Proteomes" id="UP000565521">
    <property type="component" value="Unassembled WGS sequence"/>
</dbReference>
<comment type="subcellular location">
    <subcellularLocation>
        <location evidence="1">Membrane</location>
        <topology evidence="1">Multi-pass membrane protein</topology>
    </subcellularLocation>
</comment>
<comment type="caution">
    <text evidence="6">The sequence shown here is derived from an EMBL/GenBank/DDBJ whole genome shotgun (WGS) entry which is preliminary data.</text>
</comment>
<feature type="transmembrane region" description="Helical" evidence="5">
    <location>
        <begin position="51"/>
        <end position="74"/>
    </location>
</feature>
<dbReference type="Pfam" id="PF07681">
    <property type="entry name" value="DoxX"/>
    <property type="match status" value="1"/>
</dbReference>
<accession>A0A7Y7U770</accession>
<keyword evidence="4 5" id="KW-0472">Membrane</keyword>
<reference evidence="6 7" key="1">
    <citation type="submission" date="2020-05" db="EMBL/GenBank/DDBJ databases">
        <title>Hymenobacter terrestris sp. nov. and Hymenobacter lapidiphilus sp. nov., isolated from regoliths in Antarctica.</title>
        <authorList>
            <person name="Sedlacek I."/>
            <person name="Pantucek R."/>
            <person name="Zeman M."/>
            <person name="Holochova P."/>
            <person name="Kralova S."/>
            <person name="Stankova E."/>
            <person name="Sedo O."/>
            <person name="Micenkova L."/>
            <person name="Svec P."/>
            <person name="Gupta V."/>
            <person name="Sood U."/>
            <person name="Korpole U.S."/>
            <person name="Lal R."/>
        </authorList>
    </citation>
    <scope>NUCLEOTIDE SEQUENCE [LARGE SCALE GENOMIC DNA]</scope>
    <source>
        <strain evidence="6 7">P5342</strain>
    </source>
</reference>
<evidence type="ECO:0000313" key="7">
    <source>
        <dbReference type="Proteomes" id="UP000565521"/>
    </source>
</evidence>
<name>A0A7Y7U770_9BACT</name>
<dbReference type="GO" id="GO:0016020">
    <property type="term" value="C:membrane"/>
    <property type="evidence" value="ECO:0007669"/>
    <property type="project" value="UniProtKB-SubCell"/>
</dbReference>
<evidence type="ECO:0000256" key="2">
    <source>
        <dbReference type="ARBA" id="ARBA00022692"/>
    </source>
</evidence>
<feature type="transmembrane region" description="Helical" evidence="5">
    <location>
        <begin position="105"/>
        <end position="122"/>
    </location>
</feature>
<evidence type="ECO:0000256" key="1">
    <source>
        <dbReference type="ARBA" id="ARBA00004141"/>
    </source>
</evidence>
<gene>
    <name evidence="6" type="ORF">HW554_13360</name>
</gene>
<evidence type="ECO:0000313" key="6">
    <source>
        <dbReference type="EMBL" id="NVO32205.1"/>
    </source>
</evidence>
<evidence type="ECO:0000256" key="4">
    <source>
        <dbReference type="ARBA" id="ARBA00023136"/>
    </source>
</evidence>